<name>A0A074J9D3_9RHOB</name>
<dbReference type="AlphaFoldDB" id="A0A074J9D3"/>
<accession>A0A074J9D3</accession>
<dbReference type="InterPro" id="IPR029063">
    <property type="entry name" value="SAM-dependent_MTases_sf"/>
</dbReference>
<evidence type="ECO:0000313" key="2">
    <source>
        <dbReference type="Proteomes" id="UP000027432"/>
    </source>
</evidence>
<evidence type="ECO:0008006" key="3">
    <source>
        <dbReference type="Google" id="ProtNLM"/>
    </source>
</evidence>
<comment type="caution">
    <text evidence="1">The sequence shown here is derived from an EMBL/GenBank/DDBJ whole genome shotgun (WGS) entry which is preliminary data.</text>
</comment>
<dbReference type="CDD" id="cd02440">
    <property type="entry name" value="AdoMet_MTases"/>
    <property type="match status" value="1"/>
</dbReference>
<dbReference type="eggNOG" id="COG3914">
    <property type="taxonomic scope" value="Bacteria"/>
</dbReference>
<protein>
    <recommendedName>
        <fullName evidence="3">Methyltransferase domain-containing protein</fullName>
    </recommendedName>
</protein>
<keyword evidence="2" id="KW-1185">Reference proteome</keyword>
<proteinExistence type="predicted"/>
<gene>
    <name evidence="1" type="ORF">TP2_04495</name>
</gene>
<dbReference type="Proteomes" id="UP000027432">
    <property type="component" value="Unassembled WGS sequence"/>
</dbReference>
<sequence length="208" mass="23333">MCEMSGAPAPRSEPELTFPQEVQEYLRGAYSEADTILEYGSGGSTLLAARLGKRVFSVESDPDWAQMMRERLAAAGVAERAEVVHADIGPVGAWGRPIDKRASARFHTYPLSVWDRPDFAHPDLILIDGRLRVACFVSAVLRITRPVTVLFDDYLDRRKYHKVERLIEPVETIGRMARFELTPGLDMTRHWGWAIGSFSDIAFAKPTV</sequence>
<dbReference type="RefSeq" id="WP_240473720.1">
    <property type="nucleotide sequence ID" value="NZ_AUND01000012.1"/>
</dbReference>
<organism evidence="1 2">
    <name type="scientific">Thioclava pacifica DSM 10166</name>
    <dbReference type="NCBI Taxonomy" id="1353537"/>
    <lineage>
        <taxon>Bacteria</taxon>
        <taxon>Pseudomonadati</taxon>
        <taxon>Pseudomonadota</taxon>
        <taxon>Alphaproteobacteria</taxon>
        <taxon>Rhodobacterales</taxon>
        <taxon>Paracoccaceae</taxon>
        <taxon>Thioclava</taxon>
    </lineage>
</organism>
<evidence type="ECO:0000313" key="1">
    <source>
        <dbReference type="EMBL" id="KEO54186.1"/>
    </source>
</evidence>
<dbReference type="Gene3D" id="3.40.50.150">
    <property type="entry name" value="Vaccinia Virus protein VP39"/>
    <property type="match status" value="1"/>
</dbReference>
<reference evidence="1 2" key="1">
    <citation type="submission" date="2013-07" db="EMBL/GenBank/DDBJ databases">
        <title>Thioclava pacifica DSM 10166 Genome Sequencing.</title>
        <authorList>
            <person name="Lai Q."/>
            <person name="Shao Z."/>
        </authorList>
    </citation>
    <scope>NUCLEOTIDE SEQUENCE [LARGE SCALE GENOMIC DNA]</scope>
    <source>
        <strain evidence="1 2">DSM 10166</strain>
    </source>
</reference>
<dbReference type="EMBL" id="AUND01000012">
    <property type="protein sequence ID" value="KEO54186.1"/>
    <property type="molecule type" value="Genomic_DNA"/>
</dbReference>
<dbReference type="SUPFAM" id="SSF53335">
    <property type="entry name" value="S-adenosyl-L-methionine-dependent methyltransferases"/>
    <property type="match status" value="1"/>
</dbReference>
<dbReference type="STRING" id="1353537.TP2_04495"/>